<reference evidence="3 4" key="2">
    <citation type="submission" date="2019-09" db="EMBL/GenBank/DDBJ databases">
        <authorList>
            <person name="Jin C."/>
        </authorList>
    </citation>
    <scope>NUCLEOTIDE SEQUENCE [LARGE SCALE GENOMIC DNA]</scope>
    <source>
        <strain evidence="3 4">BN140002</strain>
    </source>
</reference>
<dbReference type="InterPro" id="IPR035093">
    <property type="entry name" value="RelE/ParE_toxin_dom_sf"/>
</dbReference>
<protein>
    <submittedName>
        <fullName evidence="3">Type II toxin-antitoxin system RelE/ParE family toxin</fullName>
    </submittedName>
</protein>
<sequence length="95" mass="10489">MRVEFSRRAADQVAAIVAHVADNDPAAADRIARRVEAAAAGLADFPESGKRATTFPGLRWIVIPGLPYLLFYTIRPSGTVRIVRVLHAARQRRRP</sequence>
<evidence type="ECO:0000313" key="3">
    <source>
        <dbReference type="EMBL" id="KAA2236367.1"/>
    </source>
</evidence>
<gene>
    <name evidence="3" type="ORF">F0L46_14590</name>
</gene>
<reference evidence="3 4" key="1">
    <citation type="submission" date="2019-09" db="EMBL/GenBank/DDBJ databases">
        <title>Salinarimonas rosea gen. nov., sp. nov., a new member of the a-2 subgroup of the Proteobacteria.</title>
        <authorList>
            <person name="Liu J."/>
        </authorList>
    </citation>
    <scope>NUCLEOTIDE SEQUENCE [LARGE SCALE GENOMIC DNA]</scope>
    <source>
        <strain evidence="3 4">BN140002</strain>
    </source>
</reference>
<proteinExistence type="inferred from homology"/>
<dbReference type="AlphaFoldDB" id="A0A5B2VE01"/>
<dbReference type="PANTHER" id="PTHR33755">
    <property type="entry name" value="TOXIN PARE1-RELATED"/>
    <property type="match status" value="1"/>
</dbReference>
<comment type="caution">
    <text evidence="3">The sequence shown here is derived from an EMBL/GenBank/DDBJ whole genome shotgun (WGS) entry which is preliminary data.</text>
</comment>
<comment type="similarity">
    <text evidence="1">Belongs to the RelE toxin family.</text>
</comment>
<keyword evidence="4" id="KW-1185">Reference proteome</keyword>
<dbReference type="OrthoDB" id="595470at2"/>
<evidence type="ECO:0000256" key="2">
    <source>
        <dbReference type="ARBA" id="ARBA00022649"/>
    </source>
</evidence>
<accession>A0A5B2VE01</accession>
<dbReference type="InterPro" id="IPR051803">
    <property type="entry name" value="TA_system_RelE-like_toxin"/>
</dbReference>
<dbReference type="RefSeq" id="WP_149818773.1">
    <property type="nucleotide sequence ID" value="NZ_VUOA01000027.1"/>
</dbReference>
<name>A0A5B2VE01_9HYPH</name>
<dbReference type="Proteomes" id="UP000323142">
    <property type="component" value="Unassembled WGS sequence"/>
</dbReference>
<evidence type="ECO:0000256" key="1">
    <source>
        <dbReference type="ARBA" id="ARBA00006226"/>
    </source>
</evidence>
<dbReference type="EMBL" id="VUOA01000027">
    <property type="protein sequence ID" value="KAA2236367.1"/>
    <property type="molecule type" value="Genomic_DNA"/>
</dbReference>
<dbReference type="Pfam" id="PF05016">
    <property type="entry name" value="ParE_toxin"/>
    <property type="match status" value="1"/>
</dbReference>
<evidence type="ECO:0000313" key="4">
    <source>
        <dbReference type="Proteomes" id="UP000323142"/>
    </source>
</evidence>
<keyword evidence="2" id="KW-1277">Toxin-antitoxin system</keyword>
<dbReference type="Gene3D" id="3.30.2310.20">
    <property type="entry name" value="RelE-like"/>
    <property type="match status" value="1"/>
</dbReference>
<dbReference type="InterPro" id="IPR007712">
    <property type="entry name" value="RelE/ParE_toxin"/>
</dbReference>
<organism evidence="3 4">
    <name type="scientific">Salinarimonas soli</name>
    <dbReference type="NCBI Taxonomy" id="1638099"/>
    <lineage>
        <taxon>Bacteria</taxon>
        <taxon>Pseudomonadati</taxon>
        <taxon>Pseudomonadota</taxon>
        <taxon>Alphaproteobacteria</taxon>
        <taxon>Hyphomicrobiales</taxon>
        <taxon>Salinarimonadaceae</taxon>
        <taxon>Salinarimonas</taxon>
    </lineage>
</organism>